<dbReference type="GO" id="GO:0050479">
    <property type="term" value="F:glyceryl-ether monooxygenase activity"/>
    <property type="evidence" value="ECO:0007669"/>
    <property type="project" value="TreeGrafter"/>
</dbReference>
<feature type="transmembrane region" description="Helical" evidence="7">
    <location>
        <begin position="51"/>
        <end position="75"/>
    </location>
</feature>
<keyword evidence="2 7" id="KW-0812">Transmembrane</keyword>
<dbReference type="PANTHER" id="PTHR21624:SF1">
    <property type="entry name" value="ALKYLGLYCEROL MONOOXYGENASE"/>
    <property type="match status" value="1"/>
</dbReference>
<dbReference type="InterPro" id="IPR006694">
    <property type="entry name" value="Fatty_acid_hydroxylase"/>
</dbReference>
<keyword evidence="10" id="KW-1185">Reference proteome</keyword>
<feature type="transmembrane region" description="Helical" evidence="7">
    <location>
        <begin position="14"/>
        <end position="30"/>
    </location>
</feature>
<evidence type="ECO:0000313" key="10">
    <source>
        <dbReference type="Proteomes" id="UP000557307"/>
    </source>
</evidence>
<dbReference type="AlphaFoldDB" id="A0A840TUT5"/>
<evidence type="ECO:0000256" key="4">
    <source>
        <dbReference type="ARBA" id="ARBA00023002"/>
    </source>
</evidence>
<feature type="transmembrane region" description="Helical" evidence="7">
    <location>
        <begin position="145"/>
        <end position="166"/>
    </location>
</feature>
<evidence type="ECO:0000256" key="7">
    <source>
        <dbReference type="SAM" id="Phobius"/>
    </source>
</evidence>
<dbReference type="GO" id="GO:0005506">
    <property type="term" value="F:iron ion binding"/>
    <property type="evidence" value="ECO:0007669"/>
    <property type="project" value="InterPro"/>
</dbReference>
<reference evidence="9 10" key="1">
    <citation type="submission" date="2020-08" db="EMBL/GenBank/DDBJ databases">
        <title>Genomic Encyclopedia of Type Strains, Phase IV (KMG-IV): sequencing the most valuable type-strain genomes for metagenomic binning, comparative biology and taxonomic classification.</title>
        <authorList>
            <person name="Goeker M."/>
        </authorList>
    </citation>
    <scope>NUCLEOTIDE SEQUENCE [LARGE SCALE GENOMIC DNA]</scope>
    <source>
        <strain evidence="9 10">DSM 105074</strain>
    </source>
</reference>
<keyword evidence="3 7" id="KW-1133">Transmembrane helix</keyword>
<evidence type="ECO:0000313" key="9">
    <source>
        <dbReference type="EMBL" id="MBB5287004.1"/>
    </source>
</evidence>
<evidence type="ECO:0000256" key="2">
    <source>
        <dbReference type="ARBA" id="ARBA00022692"/>
    </source>
</evidence>
<proteinExistence type="predicted"/>
<sequence>MHNLQDYFAHQPDSHRIAVLTISIFVFWNIENALALDMNYKKWRHALTNSYFMLVDAPVQFVLGVALAFATGWVAMHQFGLIYWLPLPNVFTQFVVSFVLLDLLEYVYHRFMHIFTPLWMVHLVHHSDRNLDSSTVLREHPLETGVRLTLLVLWVFVTGAGLWMVLARQFFQVISNVFTHSNFRLNDKLDRVLSLLIVTPNMHHVHHHYQQPYTDTNYGDVLSVWDRIFGTFSRLSADEVVFGVDTHMALEENADFKNLLAMPFGPHRESEDFSEEWVWQNA</sequence>
<keyword evidence="6 7" id="KW-0472">Membrane</keyword>
<dbReference type="EMBL" id="JACHGF010000013">
    <property type="protein sequence ID" value="MBB5287004.1"/>
    <property type="molecule type" value="Genomic_DNA"/>
</dbReference>
<feature type="transmembrane region" description="Helical" evidence="7">
    <location>
        <begin position="81"/>
        <end position="100"/>
    </location>
</feature>
<feature type="domain" description="Fatty acid hydroxylase" evidence="8">
    <location>
        <begin position="94"/>
        <end position="231"/>
    </location>
</feature>
<dbReference type="RefSeq" id="WP_184178676.1">
    <property type="nucleotide sequence ID" value="NZ_JACHGF010000013.1"/>
</dbReference>
<evidence type="ECO:0000256" key="3">
    <source>
        <dbReference type="ARBA" id="ARBA00022989"/>
    </source>
</evidence>
<dbReference type="GO" id="GO:0016020">
    <property type="term" value="C:membrane"/>
    <property type="evidence" value="ECO:0007669"/>
    <property type="project" value="GOC"/>
</dbReference>
<dbReference type="InterPro" id="IPR051689">
    <property type="entry name" value="Sterol_desaturase/TMEM195"/>
</dbReference>
<protein>
    <submittedName>
        <fullName evidence="9">Sterol desaturase/sphingolipid hydroxylase (Fatty acid hydroxylase superfamily)</fullName>
    </submittedName>
</protein>
<name>A0A840TUT5_9BACT</name>
<evidence type="ECO:0000256" key="6">
    <source>
        <dbReference type="ARBA" id="ARBA00023136"/>
    </source>
</evidence>
<accession>A0A840TUT5</accession>
<dbReference type="GO" id="GO:0012505">
    <property type="term" value="C:endomembrane system"/>
    <property type="evidence" value="ECO:0007669"/>
    <property type="project" value="UniProtKB-SubCell"/>
</dbReference>
<dbReference type="Proteomes" id="UP000557307">
    <property type="component" value="Unassembled WGS sequence"/>
</dbReference>
<comment type="subcellular location">
    <subcellularLocation>
        <location evidence="1">Endomembrane system</location>
        <topology evidence="1">Multi-pass membrane protein</topology>
    </subcellularLocation>
</comment>
<evidence type="ECO:0000256" key="1">
    <source>
        <dbReference type="ARBA" id="ARBA00004127"/>
    </source>
</evidence>
<dbReference type="GO" id="GO:0006643">
    <property type="term" value="P:membrane lipid metabolic process"/>
    <property type="evidence" value="ECO:0007669"/>
    <property type="project" value="TreeGrafter"/>
</dbReference>
<gene>
    <name evidence="9" type="ORF">HNQ92_005166</name>
</gene>
<comment type="caution">
    <text evidence="9">The sequence shown here is derived from an EMBL/GenBank/DDBJ whole genome shotgun (WGS) entry which is preliminary data.</text>
</comment>
<keyword evidence="4" id="KW-0560">Oxidoreductase</keyword>
<dbReference type="PANTHER" id="PTHR21624">
    <property type="entry name" value="STEROL DESATURASE-RELATED PROTEIN"/>
    <property type="match status" value="1"/>
</dbReference>
<evidence type="ECO:0000259" key="8">
    <source>
        <dbReference type="Pfam" id="PF04116"/>
    </source>
</evidence>
<dbReference type="Pfam" id="PF04116">
    <property type="entry name" value="FA_hydroxylase"/>
    <property type="match status" value="1"/>
</dbReference>
<evidence type="ECO:0000256" key="5">
    <source>
        <dbReference type="ARBA" id="ARBA00023098"/>
    </source>
</evidence>
<feature type="transmembrane region" description="Helical" evidence="7">
    <location>
        <begin position="107"/>
        <end position="125"/>
    </location>
</feature>
<dbReference type="GO" id="GO:0008610">
    <property type="term" value="P:lipid biosynthetic process"/>
    <property type="evidence" value="ECO:0007669"/>
    <property type="project" value="InterPro"/>
</dbReference>
<organism evidence="9 10">
    <name type="scientific">Rhabdobacter roseus</name>
    <dbReference type="NCBI Taxonomy" id="1655419"/>
    <lineage>
        <taxon>Bacteria</taxon>
        <taxon>Pseudomonadati</taxon>
        <taxon>Bacteroidota</taxon>
        <taxon>Cytophagia</taxon>
        <taxon>Cytophagales</taxon>
        <taxon>Cytophagaceae</taxon>
        <taxon>Rhabdobacter</taxon>
    </lineage>
</organism>
<keyword evidence="5" id="KW-0443">Lipid metabolism</keyword>